<evidence type="ECO:0000313" key="3">
    <source>
        <dbReference type="Proteomes" id="UP001348817"/>
    </source>
</evidence>
<dbReference type="AlphaFoldDB" id="A0AAU9CYS7"/>
<reference evidence="2 3" key="1">
    <citation type="submission" date="2021-12" db="EMBL/GenBank/DDBJ databases">
        <title>Genome sequencing of bacteria with rrn-lacking chromosome and rrn-plasmid.</title>
        <authorList>
            <person name="Anda M."/>
            <person name="Iwasaki W."/>
        </authorList>
    </citation>
    <scope>NUCLEOTIDE SEQUENCE [LARGE SCALE GENOMIC DNA]</scope>
    <source>
        <strain evidence="2 3">DSM 100852</strain>
        <plasmid evidence="2 3">pFA8</plasmid>
    </source>
</reference>
<dbReference type="KEGG" id="fax:FUAX_53590"/>
<name>A0AAU9CYS7_9BACT</name>
<dbReference type="EMBL" id="AP025322">
    <property type="protein sequence ID" value="BDD12927.1"/>
    <property type="molecule type" value="Genomic_DNA"/>
</dbReference>
<keyword evidence="2" id="KW-0614">Plasmid</keyword>
<dbReference type="Proteomes" id="UP001348817">
    <property type="component" value="Plasmid pFA8"/>
</dbReference>
<accession>A0AAU9CYS7</accession>
<keyword evidence="1" id="KW-0472">Membrane</keyword>
<keyword evidence="3" id="KW-1185">Reference proteome</keyword>
<gene>
    <name evidence="2" type="ORF">FUAX_53590</name>
</gene>
<keyword evidence="1" id="KW-0812">Transmembrane</keyword>
<protein>
    <recommendedName>
        <fullName evidence="4">DUF4166 domain-containing protein</fullName>
    </recommendedName>
</protein>
<feature type="transmembrane region" description="Helical" evidence="1">
    <location>
        <begin position="30"/>
        <end position="51"/>
    </location>
</feature>
<evidence type="ECO:0000256" key="1">
    <source>
        <dbReference type="SAM" id="Phobius"/>
    </source>
</evidence>
<sequence>MDSQYYNWCGGEPAHRIDMKKKAKNKSSSLRRNVVGICAGLSIPFVMYFAWDLRVLSLERQFQKDYKYAIGTVIEKYEGIKGRRHFRYTYTTDKGEKKSQIMTLDACGDDLIQTGGKYVVTYNLQYSGSSILVCSEPLPASFTGKVESDFFPYHTLVNFRGCCVQESKEARAKFETNFLYGFSVIINEVFFGGEIKMKVPN</sequence>
<keyword evidence="1" id="KW-1133">Transmembrane helix</keyword>
<organism evidence="2 3">
    <name type="scientific">Fulvitalea axinellae</name>
    <dbReference type="NCBI Taxonomy" id="1182444"/>
    <lineage>
        <taxon>Bacteria</taxon>
        <taxon>Pseudomonadati</taxon>
        <taxon>Bacteroidota</taxon>
        <taxon>Cytophagia</taxon>
        <taxon>Cytophagales</taxon>
        <taxon>Persicobacteraceae</taxon>
        <taxon>Fulvitalea</taxon>
    </lineage>
</organism>
<evidence type="ECO:0008006" key="4">
    <source>
        <dbReference type="Google" id="ProtNLM"/>
    </source>
</evidence>
<geneLocation type="plasmid" evidence="2 3">
    <name>pFA8</name>
</geneLocation>
<evidence type="ECO:0000313" key="2">
    <source>
        <dbReference type="EMBL" id="BDD12927.1"/>
    </source>
</evidence>
<proteinExistence type="predicted"/>